<organism evidence="1 2">
    <name type="scientific">Meloidogyne enterolobii</name>
    <name type="common">Root-knot nematode worm</name>
    <name type="synonym">Meloidogyne mayaguensis</name>
    <dbReference type="NCBI Taxonomy" id="390850"/>
    <lineage>
        <taxon>Eukaryota</taxon>
        <taxon>Metazoa</taxon>
        <taxon>Ecdysozoa</taxon>
        <taxon>Nematoda</taxon>
        <taxon>Chromadorea</taxon>
        <taxon>Rhabditida</taxon>
        <taxon>Tylenchina</taxon>
        <taxon>Tylenchomorpha</taxon>
        <taxon>Tylenchoidea</taxon>
        <taxon>Meloidogynidae</taxon>
        <taxon>Meloidogyninae</taxon>
        <taxon>Meloidogyne</taxon>
    </lineage>
</organism>
<evidence type="ECO:0000313" key="2">
    <source>
        <dbReference type="Proteomes" id="UP000580250"/>
    </source>
</evidence>
<sequence>MLLLRIHNRIQLIPPQNFSRIQNSALSSSPVCPAWSETEKNFASLPPISPVNHFSSLSTIIFRLRLSTPSIFEPLYFRQNGPKNFEKNIFISSSIRAFEWYIICHIYLDF</sequence>
<protein>
    <submittedName>
        <fullName evidence="1">Uncharacterized protein</fullName>
    </submittedName>
</protein>
<proteinExistence type="predicted"/>
<dbReference type="Proteomes" id="UP000580250">
    <property type="component" value="Unassembled WGS sequence"/>
</dbReference>
<gene>
    <name evidence="1" type="ORF">MENT_LOCUS16425</name>
</gene>
<evidence type="ECO:0000313" key="1">
    <source>
        <dbReference type="EMBL" id="CAD2164168.1"/>
    </source>
</evidence>
<dbReference type="EMBL" id="CAJEWN010000102">
    <property type="protein sequence ID" value="CAD2164168.1"/>
    <property type="molecule type" value="Genomic_DNA"/>
</dbReference>
<comment type="caution">
    <text evidence="1">The sequence shown here is derived from an EMBL/GenBank/DDBJ whole genome shotgun (WGS) entry which is preliminary data.</text>
</comment>
<dbReference type="AlphaFoldDB" id="A0A6V7URT1"/>
<accession>A0A6V7URT1</accession>
<reference evidence="1 2" key="1">
    <citation type="submission" date="2020-08" db="EMBL/GenBank/DDBJ databases">
        <authorList>
            <person name="Koutsovoulos G."/>
            <person name="Danchin GJ E."/>
        </authorList>
    </citation>
    <scope>NUCLEOTIDE SEQUENCE [LARGE SCALE GENOMIC DNA]</scope>
</reference>
<name>A0A6V7URT1_MELEN</name>